<name>A0AAQ3SY21_PASNO</name>
<dbReference type="EMBL" id="CP144747">
    <property type="protein sequence ID" value="WVZ62598.1"/>
    <property type="molecule type" value="Genomic_DNA"/>
</dbReference>
<keyword evidence="2" id="KW-1185">Reference proteome</keyword>
<dbReference type="EMBL" id="CP144747">
    <property type="protein sequence ID" value="WVZ62599.1"/>
    <property type="molecule type" value="Genomic_DNA"/>
</dbReference>
<organism evidence="1 2">
    <name type="scientific">Paspalum notatum var. saurae</name>
    <dbReference type="NCBI Taxonomy" id="547442"/>
    <lineage>
        <taxon>Eukaryota</taxon>
        <taxon>Viridiplantae</taxon>
        <taxon>Streptophyta</taxon>
        <taxon>Embryophyta</taxon>
        <taxon>Tracheophyta</taxon>
        <taxon>Spermatophyta</taxon>
        <taxon>Magnoliopsida</taxon>
        <taxon>Liliopsida</taxon>
        <taxon>Poales</taxon>
        <taxon>Poaceae</taxon>
        <taxon>PACMAD clade</taxon>
        <taxon>Panicoideae</taxon>
        <taxon>Andropogonodae</taxon>
        <taxon>Paspaleae</taxon>
        <taxon>Paspalinae</taxon>
        <taxon>Paspalum</taxon>
    </lineage>
</organism>
<gene>
    <name evidence="1" type="ORF">U9M48_012332</name>
</gene>
<dbReference type="Proteomes" id="UP001341281">
    <property type="component" value="Chromosome 03"/>
</dbReference>
<evidence type="ECO:0000313" key="1">
    <source>
        <dbReference type="EMBL" id="WVZ62599.1"/>
    </source>
</evidence>
<evidence type="ECO:0000313" key="2">
    <source>
        <dbReference type="Proteomes" id="UP001341281"/>
    </source>
</evidence>
<sequence>MHVWQVIPAERGCIRQANMPCGRTDEMVDEDREWTHYMNVLGKVNKQGSKIVGVVSSRSYISPIQPLCSPICTRSSRLD</sequence>
<protein>
    <submittedName>
        <fullName evidence="1">Uncharacterized protein</fullName>
    </submittedName>
</protein>
<reference evidence="1 2" key="1">
    <citation type="submission" date="2024-02" db="EMBL/GenBank/DDBJ databases">
        <title>High-quality chromosome-scale genome assembly of Pensacola bahiagrass (Paspalum notatum Flugge var. saurae).</title>
        <authorList>
            <person name="Vega J.M."/>
            <person name="Podio M."/>
            <person name="Orjuela J."/>
            <person name="Siena L.A."/>
            <person name="Pessino S.C."/>
            <person name="Combes M.C."/>
            <person name="Mariac C."/>
            <person name="Albertini E."/>
            <person name="Pupilli F."/>
            <person name="Ortiz J.P.A."/>
            <person name="Leblanc O."/>
        </authorList>
    </citation>
    <scope>NUCLEOTIDE SEQUENCE [LARGE SCALE GENOMIC DNA]</scope>
    <source>
        <strain evidence="1">R1</strain>
        <tissue evidence="1">Leaf</tissue>
    </source>
</reference>
<accession>A0AAQ3SY21</accession>
<proteinExistence type="predicted"/>
<dbReference type="AlphaFoldDB" id="A0AAQ3SY21"/>